<name>A0A2V3ZTY4_9BACT</name>
<dbReference type="EMBL" id="QFLI01000010">
    <property type="protein sequence ID" value="PXX97147.1"/>
    <property type="molecule type" value="Genomic_DNA"/>
</dbReference>
<evidence type="ECO:0000313" key="3">
    <source>
        <dbReference type="EMBL" id="PXX97147.1"/>
    </source>
</evidence>
<dbReference type="OrthoDB" id="1523022at2"/>
<feature type="transmembrane region" description="Helical" evidence="1">
    <location>
        <begin position="229"/>
        <end position="250"/>
    </location>
</feature>
<dbReference type="RefSeq" id="WP_110362662.1">
    <property type="nucleotide sequence ID" value="NZ_QFLI01000010.1"/>
</dbReference>
<evidence type="ECO:0000256" key="1">
    <source>
        <dbReference type="SAM" id="Phobius"/>
    </source>
</evidence>
<dbReference type="PANTHER" id="PTHR43592:SF15">
    <property type="entry name" value="CAAX AMINO TERMINAL PROTEASE FAMILY PROTEIN"/>
    <property type="match status" value="1"/>
</dbReference>
<feature type="transmembrane region" description="Helical" evidence="1">
    <location>
        <begin position="66"/>
        <end position="86"/>
    </location>
</feature>
<organism evidence="3 4">
    <name type="scientific">Marinifilum breve</name>
    <dbReference type="NCBI Taxonomy" id="2184082"/>
    <lineage>
        <taxon>Bacteria</taxon>
        <taxon>Pseudomonadati</taxon>
        <taxon>Bacteroidota</taxon>
        <taxon>Bacteroidia</taxon>
        <taxon>Marinilabiliales</taxon>
        <taxon>Marinifilaceae</taxon>
    </lineage>
</organism>
<evidence type="ECO:0000313" key="4">
    <source>
        <dbReference type="Proteomes" id="UP000248079"/>
    </source>
</evidence>
<keyword evidence="1" id="KW-0472">Membrane</keyword>
<dbReference type="GO" id="GO:0004175">
    <property type="term" value="F:endopeptidase activity"/>
    <property type="evidence" value="ECO:0007669"/>
    <property type="project" value="UniProtKB-ARBA"/>
</dbReference>
<keyword evidence="4" id="KW-1185">Reference proteome</keyword>
<dbReference type="Proteomes" id="UP000248079">
    <property type="component" value="Unassembled WGS sequence"/>
</dbReference>
<feature type="transmembrane region" description="Helical" evidence="1">
    <location>
        <begin position="200"/>
        <end position="222"/>
    </location>
</feature>
<protein>
    <recommendedName>
        <fullName evidence="2">CAAX prenyl protease 2/Lysostaphin resistance protein A-like domain-containing protein</fullName>
    </recommendedName>
</protein>
<accession>A0A2V3ZTY4</accession>
<feature type="transmembrane region" description="Helical" evidence="1">
    <location>
        <begin position="157"/>
        <end position="180"/>
    </location>
</feature>
<keyword evidence="1" id="KW-0812">Transmembrane</keyword>
<dbReference type="Pfam" id="PF02517">
    <property type="entry name" value="Rce1-like"/>
    <property type="match status" value="1"/>
</dbReference>
<dbReference type="InterPro" id="IPR003675">
    <property type="entry name" value="Rce1/LyrA-like_dom"/>
</dbReference>
<reference evidence="3 4" key="1">
    <citation type="submission" date="2018-05" db="EMBL/GenBank/DDBJ databases">
        <title>Marinifilum breve JC075T sp. nov., a marine bacterium isolated from Yongle Blue Hole in the South China Sea.</title>
        <authorList>
            <person name="Fu T."/>
        </authorList>
    </citation>
    <scope>NUCLEOTIDE SEQUENCE [LARGE SCALE GENOMIC DNA]</scope>
    <source>
        <strain evidence="3 4">JC075</strain>
    </source>
</reference>
<dbReference type="AlphaFoldDB" id="A0A2V3ZTY4"/>
<dbReference type="GO" id="GO:0080120">
    <property type="term" value="P:CAAX-box protein maturation"/>
    <property type="evidence" value="ECO:0007669"/>
    <property type="project" value="UniProtKB-ARBA"/>
</dbReference>
<feature type="transmembrane region" description="Helical" evidence="1">
    <location>
        <begin position="12"/>
        <end position="45"/>
    </location>
</feature>
<proteinExistence type="predicted"/>
<comment type="caution">
    <text evidence="3">The sequence shown here is derived from an EMBL/GenBank/DDBJ whole genome shotgun (WGS) entry which is preliminary data.</text>
</comment>
<feature type="domain" description="CAAX prenyl protease 2/Lysostaphin resistance protein A-like" evidence="2">
    <location>
        <begin position="165"/>
        <end position="254"/>
    </location>
</feature>
<evidence type="ECO:0000259" key="2">
    <source>
        <dbReference type="Pfam" id="PF02517"/>
    </source>
</evidence>
<feature type="transmembrane region" description="Helical" evidence="1">
    <location>
        <begin position="106"/>
        <end position="124"/>
    </location>
</feature>
<dbReference type="PANTHER" id="PTHR43592">
    <property type="entry name" value="CAAX AMINO TERMINAL PROTEASE"/>
    <property type="match status" value="1"/>
</dbReference>
<sequence>MLKGSLSHHSPFTHLLISLIAVVVSFLLAMFVGTVLALIFFDINIFTDLQAIDINSDTVNLSVLKFYQSVYSIGMFIIPPFIVAFLVSKKVREYLFLAEGTNISKVLLATFIIIFSLPMINLLAQVNSHLSLPEFMSGIENWMIDNEERAKVVTEKFLVMNSTSDLLVNLVVIALIPAIGEELLFRGVLQGIFGKLTNNIHWGIIITAFLFAALHMQFYGLLPRMAMGILFGYLLIWSRSLWVPIIAHLVNNGMAVITKYYISKGDIPEEMETIGANENYWFTGLVSVAIVLLLLRVFRSICKRKA</sequence>
<keyword evidence="1" id="KW-1133">Transmembrane helix</keyword>
<gene>
    <name evidence="3" type="ORF">DF185_19210</name>
</gene>
<feature type="transmembrane region" description="Helical" evidence="1">
    <location>
        <begin position="280"/>
        <end position="298"/>
    </location>
</feature>